<evidence type="ECO:0000256" key="7">
    <source>
        <dbReference type="SAM" id="Phobius"/>
    </source>
</evidence>
<feature type="transmembrane region" description="Helical" evidence="7">
    <location>
        <begin position="23"/>
        <end position="42"/>
    </location>
</feature>
<keyword evidence="9" id="KW-1185">Reference proteome</keyword>
<dbReference type="KEGG" id="bmu:Bmul_5547"/>
<comment type="similarity">
    <text evidence="2">Belongs to the TrbI/VirB10 family.</text>
</comment>
<evidence type="ECO:0000313" key="8">
    <source>
        <dbReference type="EMBL" id="BAG47756.1"/>
    </source>
</evidence>
<protein>
    <submittedName>
        <fullName evidence="8">Type IV secretion system protein</fullName>
    </submittedName>
</protein>
<organism evidence="8 9">
    <name type="scientific">Burkholderia multivorans (strain ATCC 17616 / 249)</name>
    <dbReference type="NCBI Taxonomy" id="395019"/>
    <lineage>
        <taxon>Bacteria</taxon>
        <taxon>Pseudomonadati</taxon>
        <taxon>Pseudomonadota</taxon>
        <taxon>Betaproteobacteria</taxon>
        <taxon>Burkholderiales</taxon>
        <taxon>Burkholderiaceae</taxon>
        <taxon>Burkholderia</taxon>
        <taxon>Burkholderia cepacia complex</taxon>
    </lineage>
</organism>
<comment type="subcellular location">
    <subcellularLocation>
        <location evidence="1">Membrane</location>
        <topology evidence="1">Single-pass membrane protein</topology>
    </subcellularLocation>
</comment>
<evidence type="ECO:0000256" key="1">
    <source>
        <dbReference type="ARBA" id="ARBA00004167"/>
    </source>
</evidence>
<sequence length="424" mass="44398">MAKNTDPTSSEEKALFKGKVPRNVMIAVGAIAAVAIGALGFYTQTQQANKAEEEALKAKRERAAEAVDKSNGNKADVDKIIEEQQAQARRRAAEAAAAASAAAAANVKKPALSADAVLPTGNTTEIKASNDQDSIFVSPIFRAGIKIKEGQAQQPEGPPGIVTPQQMLLQQAAARDAAMKDSIAQAAMAARGAQGTSPMTSQQRDSAFMHDVAQLSEGDKDFARAGFVGQSHGCTLSPPAKIPVLSNEALNSDRPGTASLTVETDVYANNGDGRCLVIPWGTTIVAPYSADIQPGQESILVAGAEMRLPNGKHVPLYGAQGADGNGAAGFSGHVNNHFLRIYSTSFLTAILVRAFSNSDQSTTTGPLGVTQAGSTAGQIAAQTAQSVLDRYKNIPPTITSSPGERHFMLKVNRDMVLEEYRGAR</sequence>
<dbReference type="AlphaFoldDB" id="A0A0H3KR94"/>
<feature type="coiled-coil region" evidence="6">
    <location>
        <begin position="42"/>
        <end position="69"/>
    </location>
</feature>
<evidence type="ECO:0000256" key="6">
    <source>
        <dbReference type="SAM" id="Coils"/>
    </source>
</evidence>
<evidence type="ECO:0000313" key="9">
    <source>
        <dbReference type="Proteomes" id="UP000008815"/>
    </source>
</evidence>
<keyword evidence="5 7" id="KW-0472">Membrane</keyword>
<gene>
    <name evidence="8" type="primary">trbI</name>
    <name evidence="8" type="ordered locus">BMULJ_05952</name>
</gene>
<dbReference type="EMBL" id="AP009387">
    <property type="protein sequence ID" value="BAG47756.1"/>
    <property type="molecule type" value="Genomic_DNA"/>
</dbReference>
<reference evidence="8 9" key="1">
    <citation type="submission" date="2007-04" db="EMBL/GenBank/DDBJ databases">
        <title>Complete genome sequence of Burkholderia multivorans ATCC 17616.</title>
        <authorList>
            <person name="Ohtsubo Y."/>
            <person name="Yamashita A."/>
            <person name="Kurokawa K."/>
            <person name="Takami H."/>
            <person name="Yuhara S."/>
            <person name="Nishiyama E."/>
            <person name="Endo R."/>
            <person name="Miyazaki R."/>
            <person name="Ono A."/>
            <person name="Yano K."/>
            <person name="Ito M."/>
            <person name="Sota M."/>
            <person name="Yuji N."/>
            <person name="Hattori M."/>
            <person name="Tsuda M."/>
        </authorList>
    </citation>
    <scope>NUCLEOTIDE SEQUENCE [LARGE SCALE GENOMIC DNA]</scope>
    <source>
        <strain evidence="9">ATCC 17616 / 249</strain>
    </source>
</reference>
<dbReference type="KEGG" id="bmj:BMULJ_05952"/>
<name>A0A0H3KR94_BURM1</name>
<accession>A0A0H3KR94</accession>
<dbReference type="GO" id="GO:0016020">
    <property type="term" value="C:membrane"/>
    <property type="evidence" value="ECO:0007669"/>
    <property type="project" value="UniProtKB-SubCell"/>
</dbReference>
<evidence type="ECO:0000256" key="5">
    <source>
        <dbReference type="ARBA" id="ARBA00023136"/>
    </source>
</evidence>
<proteinExistence type="inferred from homology"/>
<evidence type="ECO:0000256" key="4">
    <source>
        <dbReference type="ARBA" id="ARBA00022989"/>
    </source>
</evidence>
<dbReference type="GeneID" id="93168633"/>
<dbReference type="Pfam" id="PF03743">
    <property type="entry name" value="TrbI"/>
    <property type="match status" value="1"/>
</dbReference>
<dbReference type="CDD" id="cd16429">
    <property type="entry name" value="VirB10"/>
    <property type="match status" value="1"/>
</dbReference>
<dbReference type="RefSeq" id="WP_012217948.1">
    <property type="nucleotide sequence ID" value="NC_010087.1"/>
</dbReference>
<dbReference type="InterPro" id="IPR005498">
    <property type="entry name" value="T4SS_VirB10/TraB/TrbI"/>
</dbReference>
<keyword evidence="4 7" id="KW-1133">Transmembrane helix</keyword>
<evidence type="ECO:0000256" key="3">
    <source>
        <dbReference type="ARBA" id="ARBA00022692"/>
    </source>
</evidence>
<dbReference type="Gene3D" id="2.40.128.260">
    <property type="entry name" value="Type IV secretion system, VirB10/TraB/TrbI"/>
    <property type="match status" value="1"/>
</dbReference>
<dbReference type="HOGENOM" id="CLU_054339_0_0_4"/>
<dbReference type="Proteomes" id="UP000008815">
    <property type="component" value="Chromosome 3"/>
</dbReference>
<evidence type="ECO:0000256" key="2">
    <source>
        <dbReference type="ARBA" id="ARBA00010265"/>
    </source>
</evidence>
<dbReference type="STRING" id="395019.BMULJ_05952"/>
<keyword evidence="3 7" id="KW-0812">Transmembrane</keyword>
<dbReference type="eggNOG" id="COG2948">
    <property type="taxonomic scope" value="Bacteria"/>
</dbReference>
<dbReference type="InterPro" id="IPR042217">
    <property type="entry name" value="T4SS_VirB10/TrbI"/>
</dbReference>
<keyword evidence="6" id="KW-0175">Coiled coil</keyword>